<dbReference type="EMBL" id="JAIWYP010000004">
    <property type="protein sequence ID" value="KAH3829901.1"/>
    <property type="molecule type" value="Genomic_DNA"/>
</dbReference>
<dbReference type="Proteomes" id="UP000828390">
    <property type="component" value="Unassembled WGS sequence"/>
</dbReference>
<feature type="repeat" description="ANK" evidence="1">
    <location>
        <begin position="59"/>
        <end position="91"/>
    </location>
</feature>
<dbReference type="PROSITE" id="PS50088">
    <property type="entry name" value="ANK_REPEAT"/>
    <property type="match status" value="6"/>
</dbReference>
<dbReference type="AlphaFoldDB" id="A0A9D4HAG7"/>
<sequence length="451" mass="50448">MIQNCLVDENMRFVDPFILHEKQEYHSWTALHIASRKGNSALVSALLSLGANPSFEDKKGENSLHVACKYGHDKCVKILLAENVMLKDKQNKQGLTPLCKALFRLETAFREKDYYKTIDLLIDAGCDVNLCAATNMTPLHLVAKKWSSVKVIKKLITAGADVNAETEESSPLMSALCREKIDSATVAVLIEAGANVNYKNRSGKSVLHVAVAKSEDICVQHLLKAGADVNILDCDGNSPLCIAVDENIIKIAPLLLAHGANVNYTDRKSQWSYLFQATFMTHKPMAKLLLEHNADVNFTFPKTNTPSTLHFAVLYGDMEFTKMLLRKNCNFIYDKFSDSCFRNQKNVLQVAMFKGNAKMIKLLLRAGFPLDGGHVNLEDLVAAVQKDADTMEWLMDFIHNPQSLLHLSRMKLRRMCGSDLDKINDKLVQAGYTPRTLAEKILLKDVLDEED</sequence>
<dbReference type="PANTHER" id="PTHR46224:SF64">
    <property type="entry name" value="IQ MOTIF AND ANKYRIN REPEAT DOMAIN-CONTAINING PROTEIN 1"/>
    <property type="match status" value="1"/>
</dbReference>
<feature type="repeat" description="ANK" evidence="1">
    <location>
        <begin position="167"/>
        <end position="201"/>
    </location>
</feature>
<dbReference type="Gene3D" id="1.25.40.20">
    <property type="entry name" value="Ankyrin repeat-containing domain"/>
    <property type="match status" value="3"/>
</dbReference>
<keyword evidence="1" id="KW-0040">ANK repeat</keyword>
<dbReference type="OrthoDB" id="194358at2759"/>
<keyword evidence="3" id="KW-1185">Reference proteome</keyword>
<reference evidence="2" key="2">
    <citation type="submission" date="2020-11" db="EMBL/GenBank/DDBJ databases">
        <authorList>
            <person name="McCartney M.A."/>
            <person name="Auch B."/>
            <person name="Kono T."/>
            <person name="Mallez S."/>
            <person name="Becker A."/>
            <person name="Gohl D.M."/>
            <person name="Silverstein K.A.T."/>
            <person name="Koren S."/>
            <person name="Bechman K.B."/>
            <person name="Herman A."/>
            <person name="Abrahante J.E."/>
            <person name="Garbe J."/>
        </authorList>
    </citation>
    <scope>NUCLEOTIDE SEQUENCE</scope>
    <source>
        <strain evidence="2">Duluth1</strain>
        <tissue evidence="2">Whole animal</tissue>
    </source>
</reference>
<comment type="caution">
    <text evidence="2">The sequence shown here is derived from an EMBL/GenBank/DDBJ whole genome shotgun (WGS) entry which is preliminary data.</text>
</comment>
<dbReference type="SMART" id="SM00248">
    <property type="entry name" value="ANK"/>
    <property type="match status" value="10"/>
</dbReference>
<feature type="repeat" description="ANK" evidence="1">
    <location>
        <begin position="134"/>
        <end position="167"/>
    </location>
</feature>
<dbReference type="InterPro" id="IPR051616">
    <property type="entry name" value="Cul2-RING_E3_ligase_SR"/>
</dbReference>
<organism evidence="2 3">
    <name type="scientific">Dreissena polymorpha</name>
    <name type="common">Zebra mussel</name>
    <name type="synonym">Mytilus polymorpha</name>
    <dbReference type="NCBI Taxonomy" id="45954"/>
    <lineage>
        <taxon>Eukaryota</taxon>
        <taxon>Metazoa</taxon>
        <taxon>Spiralia</taxon>
        <taxon>Lophotrochozoa</taxon>
        <taxon>Mollusca</taxon>
        <taxon>Bivalvia</taxon>
        <taxon>Autobranchia</taxon>
        <taxon>Heteroconchia</taxon>
        <taxon>Euheterodonta</taxon>
        <taxon>Imparidentia</taxon>
        <taxon>Neoheterodontei</taxon>
        <taxon>Myida</taxon>
        <taxon>Dreissenoidea</taxon>
        <taxon>Dreissenidae</taxon>
        <taxon>Dreissena</taxon>
    </lineage>
</organism>
<evidence type="ECO:0000313" key="3">
    <source>
        <dbReference type="Proteomes" id="UP000828390"/>
    </source>
</evidence>
<reference evidence="2" key="1">
    <citation type="journal article" date="2019" name="bioRxiv">
        <title>The Genome of the Zebra Mussel, Dreissena polymorpha: A Resource for Invasive Species Research.</title>
        <authorList>
            <person name="McCartney M.A."/>
            <person name="Auch B."/>
            <person name="Kono T."/>
            <person name="Mallez S."/>
            <person name="Zhang Y."/>
            <person name="Obille A."/>
            <person name="Becker A."/>
            <person name="Abrahante J.E."/>
            <person name="Garbe J."/>
            <person name="Badalamenti J.P."/>
            <person name="Herman A."/>
            <person name="Mangelson H."/>
            <person name="Liachko I."/>
            <person name="Sullivan S."/>
            <person name="Sone E.D."/>
            <person name="Koren S."/>
            <person name="Silverstein K.A.T."/>
            <person name="Beckman K.B."/>
            <person name="Gohl D.M."/>
        </authorList>
    </citation>
    <scope>NUCLEOTIDE SEQUENCE</scope>
    <source>
        <strain evidence="2">Duluth1</strain>
        <tissue evidence="2">Whole animal</tissue>
    </source>
</reference>
<gene>
    <name evidence="2" type="ORF">DPMN_103132</name>
</gene>
<dbReference type="SUPFAM" id="SSF48403">
    <property type="entry name" value="Ankyrin repeat"/>
    <property type="match status" value="1"/>
</dbReference>
<name>A0A9D4HAG7_DREPO</name>
<dbReference type="InterPro" id="IPR036770">
    <property type="entry name" value="Ankyrin_rpt-contain_sf"/>
</dbReference>
<feature type="repeat" description="ANK" evidence="1">
    <location>
        <begin position="202"/>
        <end position="234"/>
    </location>
</feature>
<evidence type="ECO:0000313" key="2">
    <source>
        <dbReference type="EMBL" id="KAH3829901.1"/>
    </source>
</evidence>
<accession>A0A9D4HAG7</accession>
<dbReference type="PROSITE" id="PS50297">
    <property type="entry name" value="ANK_REP_REGION"/>
    <property type="match status" value="4"/>
</dbReference>
<evidence type="ECO:0000256" key="1">
    <source>
        <dbReference type="PROSITE-ProRule" id="PRU00023"/>
    </source>
</evidence>
<dbReference type="Pfam" id="PF12796">
    <property type="entry name" value="Ank_2"/>
    <property type="match status" value="3"/>
</dbReference>
<feature type="repeat" description="ANK" evidence="1">
    <location>
        <begin position="26"/>
        <end position="58"/>
    </location>
</feature>
<feature type="repeat" description="ANK" evidence="1">
    <location>
        <begin position="235"/>
        <end position="267"/>
    </location>
</feature>
<proteinExistence type="predicted"/>
<protein>
    <submittedName>
        <fullName evidence="2">Uncharacterized protein</fullName>
    </submittedName>
</protein>
<dbReference type="PRINTS" id="PR01415">
    <property type="entry name" value="ANKYRIN"/>
</dbReference>
<dbReference type="PANTHER" id="PTHR46224">
    <property type="entry name" value="ANKYRIN REPEAT FAMILY PROTEIN"/>
    <property type="match status" value="1"/>
</dbReference>
<dbReference type="InterPro" id="IPR002110">
    <property type="entry name" value="Ankyrin_rpt"/>
</dbReference>